<sequence length="125" mass="13694">MLSLQSHFSVPATVVSAVCDEEALGRSAVTAYFRYALCASLPRTHADLARSVYSRLMDEAPALEDELTDDIESACRDLQQRWSAEVEAWTGLLRAQTALSAAQAALCPNPCRWVEDLIDGATYDL</sequence>
<evidence type="ECO:0000313" key="1">
    <source>
        <dbReference type="EMBL" id="KPA85533.1"/>
    </source>
</evidence>
<comment type="caution">
    <text evidence="1">The sequence shown here is derived from an EMBL/GenBank/DDBJ whole genome shotgun (WGS) entry which is preliminary data.</text>
</comment>
<evidence type="ECO:0000313" key="2">
    <source>
        <dbReference type="Proteomes" id="UP000037923"/>
    </source>
</evidence>
<organism evidence="1 2">
    <name type="scientific">Leptomonas pyrrhocoris</name>
    <name type="common">Firebug parasite</name>
    <dbReference type="NCBI Taxonomy" id="157538"/>
    <lineage>
        <taxon>Eukaryota</taxon>
        <taxon>Discoba</taxon>
        <taxon>Euglenozoa</taxon>
        <taxon>Kinetoplastea</taxon>
        <taxon>Metakinetoplastina</taxon>
        <taxon>Trypanosomatida</taxon>
        <taxon>Trypanosomatidae</taxon>
        <taxon>Leishmaniinae</taxon>
        <taxon>Leptomonas</taxon>
    </lineage>
</organism>
<dbReference type="GeneID" id="26902100"/>
<dbReference type="VEuPathDB" id="TriTrypDB:LpyrH10_02_7790"/>
<proteinExistence type="predicted"/>
<name>A0A0M9G9G3_LEPPY</name>
<dbReference type="AlphaFoldDB" id="A0A0M9G9G3"/>
<dbReference type="Proteomes" id="UP000037923">
    <property type="component" value="Unassembled WGS sequence"/>
</dbReference>
<reference evidence="1 2" key="1">
    <citation type="submission" date="2015-07" db="EMBL/GenBank/DDBJ databases">
        <title>High-quality genome of monoxenous trypanosomatid Leptomonas pyrrhocoris.</title>
        <authorList>
            <person name="Flegontov P."/>
            <person name="Butenko A."/>
            <person name="Firsov S."/>
            <person name="Vlcek C."/>
            <person name="Logacheva M.D."/>
            <person name="Field M."/>
            <person name="Filatov D."/>
            <person name="Flegontova O."/>
            <person name="Gerasimov E."/>
            <person name="Jackson A.P."/>
            <person name="Kelly S."/>
            <person name="Opperdoes F."/>
            <person name="O'Reilly A."/>
            <person name="Votypka J."/>
            <person name="Yurchenko V."/>
            <person name="Lukes J."/>
        </authorList>
    </citation>
    <scope>NUCLEOTIDE SEQUENCE [LARGE SCALE GENOMIC DNA]</scope>
    <source>
        <strain evidence="1">H10</strain>
    </source>
</reference>
<gene>
    <name evidence="1" type="ORF">ABB37_01805</name>
</gene>
<dbReference type="OMA" id="KWTMQAE"/>
<keyword evidence="2" id="KW-1185">Reference proteome</keyword>
<dbReference type="OrthoDB" id="244587at2759"/>
<dbReference type="RefSeq" id="XP_015663972.1">
    <property type="nucleotide sequence ID" value="XM_015798452.1"/>
</dbReference>
<protein>
    <submittedName>
        <fullName evidence="1">Uncharacterized protein</fullName>
    </submittedName>
</protein>
<dbReference type="EMBL" id="LGTL01000002">
    <property type="protein sequence ID" value="KPA85533.1"/>
    <property type="molecule type" value="Genomic_DNA"/>
</dbReference>
<accession>A0A0M9G9G3</accession>